<evidence type="ECO:0000256" key="3">
    <source>
        <dbReference type="ARBA" id="ARBA00022697"/>
    </source>
</evidence>
<dbReference type="AlphaFoldDB" id="A0A3R8TAM0"/>
<accession>A0A3R8TAM0</accession>
<dbReference type="SUPFAM" id="SSF56112">
    <property type="entry name" value="Protein kinase-like (PK-like)"/>
    <property type="match status" value="1"/>
</dbReference>
<dbReference type="PANTHER" id="PTHR21064">
    <property type="entry name" value="AMINOGLYCOSIDE PHOSPHOTRANSFERASE DOMAIN-CONTAINING PROTEIN-RELATED"/>
    <property type="match status" value="1"/>
</dbReference>
<evidence type="ECO:0000256" key="7">
    <source>
        <dbReference type="ARBA" id="ARBA00038240"/>
    </source>
</evidence>
<keyword evidence="6 8" id="KW-0067">ATP-binding</keyword>
<evidence type="ECO:0000256" key="5">
    <source>
        <dbReference type="ARBA" id="ARBA00022777"/>
    </source>
</evidence>
<keyword evidence="1 8" id="KW-0028">Amino-acid biosynthesis</keyword>
<comment type="similarity">
    <text evidence="7 8">Belongs to the pseudomonas-type ThrB family.</text>
</comment>
<dbReference type="GO" id="GO:0004413">
    <property type="term" value="F:homoserine kinase activity"/>
    <property type="evidence" value="ECO:0007669"/>
    <property type="project" value="UniProtKB-UniRule"/>
</dbReference>
<evidence type="ECO:0000256" key="8">
    <source>
        <dbReference type="HAMAP-Rule" id="MF_00301"/>
    </source>
</evidence>
<comment type="catalytic activity">
    <reaction evidence="8">
        <text>L-homoserine + ATP = O-phospho-L-homoserine + ADP + H(+)</text>
        <dbReference type="Rhea" id="RHEA:13985"/>
        <dbReference type="ChEBI" id="CHEBI:15378"/>
        <dbReference type="ChEBI" id="CHEBI:30616"/>
        <dbReference type="ChEBI" id="CHEBI:57476"/>
        <dbReference type="ChEBI" id="CHEBI:57590"/>
        <dbReference type="ChEBI" id="CHEBI:456216"/>
        <dbReference type="EC" id="2.7.1.39"/>
    </reaction>
</comment>
<evidence type="ECO:0000313" key="11">
    <source>
        <dbReference type="EMBL" id="RRS03326.1"/>
    </source>
</evidence>
<dbReference type="Gene3D" id="3.30.200.20">
    <property type="entry name" value="Phosphorylase Kinase, domain 1"/>
    <property type="match status" value="1"/>
</dbReference>
<dbReference type="EC" id="2.7.1.39" evidence="8 9"/>
<reference evidence="11 12" key="1">
    <citation type="submission" date="2018-12" db="EMBL/GenBank/DDBJ databases">
        <title>The whole draft genome of Aquabacterium sp. SJQ9.</title>
        <authorList>
            <person name="Sun L."/>
            <person name="Gao X."/>
            <person name="Chen W."/>
            <person name="Huang K."/>
        </authorList>
    </citation>
    <scope>NUCLEOTIDE SEQUENCE [LARGE SCALE GENOMIC DNA]</scope>
    <source>
        <strain evidence="11 12">SJQ9</strain>
    </source>
</reference>
<evidence type="ECO:0000256" key="4">
    <source>
        <dbReference type="ARBA" id="ARBA00022741"/>
    </source>
</evidence>
<dbReference type="PANTHER" id="PTHR21064:SF6">
    <property type="entry name" value="AMINOGLYCOSIDE PHOSPHOTRANSFERASE DOMAIN-CONTAINING PROTEIN"/>
    <property type="match status" value="1"/>
</dbReference>
<proteinExistence type="inferred from homology"/>
<evidence type="ECO:0000313" key="12">
    <source>
        <dbReference type="Proteomes" id="UP000269265"/>
    </source>
</evidence>
<dbReference type="UniPathway" id="UPA00050">
    <property type="reaction ID" value="UER00064"/>
</dbReference>
<keyword evidence="3 8" id="KW-0791">Threonine biosynthesis</keyword>
<dbReference type="NCBIfam" id="TIGR00938">
    <property type="entry name" value="thrB_alt"/>
    <property type="match status" value="1"/>
</dbReference>
<protein>
    <recommendedName>
        <fullName evidence="8 9">Homoserine kinase</fullName>
        <shortName evidence="8">HK</shortName>
        <shortName evidence="8">HSK</shortName>
        <ecNumber evidence="8 9">2.7.1.39</ecNumber>
    </recommendedName>
</protein>
<evidence type="ECO:0000256" key="2">
    <source>
        <dbReference type="ARBA" id="ARBA00022679"/>
    </source>
</evidence>
<name>A0A3R8TAM0_9BURK</name>
<comment type="caution">
    <text evidence="11">The sequence shown here is derived from an EMBL/GenBank/DDBJ whole genome shotgun (WGS) entry which is preliminary data.</text>
</comment>
<dbReference type="OrthoDB" id="9777460at2"/>
<dbReference type="Proteomes" id="UP000269265">
    <property type="component" value="Unassembled WGS sequence"/>
</dbReference>
<comment type="pathway">
    <text evidence="8">Amino-acid biosynthesis; L-threonine biosynthesis; L-threonine from L-aspartate: step 4/5.</text>
</comment>
<dbReference type="HAMAP" id="MF_00301">
    <property type="entry name" value="Homoser_kinase_2"/>
    <property type="match status" value="1"/>
</dbReference>
<sequence>MAVFTEVTHDQAQGLLTRLNLGTLHSLQGATSGIENTNYFVSTGQGDFVLTLFERLSFEQLPFYLHLMRHLAERGIPVPAPQPDAQGEILHQLNGKPASVVTRLPGRNQLAPGVGDCEQVGAMLARMHLAGQSYPGQQPNLRGLPWWTDTVPVVQPYMDSDQQALIADELAFQQALAKRPAFQALPQGPIHADLFRDNVMFDGPRLAGFFDFYFAGCDTFVFDIAVCLNDWCIDLATGTLDEARAQAFVAAYDHQRALSPDEIALLPDVLRGAALRFWTSRLWDFHLPRDAAMLQPHDPTHFERVLVQRRERPWHYQRSEVTGA</sequence>
<dbReference type="NCBIfam" id="NF003558">
    <property type="entry name" value="PRK05231.1"/>
    <property type="match status" value="1"/>
</dbReference>
<dbReference type="RefSeq" id="WP_125244155.1">
    <property type="nucleotide sequence ID" value="NZ_RSED01000012.1"/>
</dbReference>
<dbReference type="GO" id="GO:0009088">
    <property type="term" value="P:threonine biosynthetic process"/>
    <property type="evidence" value="ECO:0007669"/>
    <property type="project" value="UniProtKB-UniRule"/>
</dbReference>
<keyword evidence="12" id="KW-1185">Reference proteome</keyword>
<dbReference type="CDD" id="cd05153">
    <property type="entry name" value="HomoserineK_II"/>
    <property type="match status" value="1"/>
</dbReference>
<evidence type="ECO:0000256" key="9">
    <source>
        <dbReference type="NCBIfam" id="TIGR00938"/>
    </source>
</evidence>
<keyword evidence="5 8" id="KW-0418">Kinase</keyword>
<dbReference type="Pfam" id="PF01636">
    <property type="entry name" value="APH"/>
    <property type="match status" value="1"/>
</dbReference>
<dbReference type="EMBL" id="RSED01000012">
    <property type="protein sequence ID" value="RRS03326.1"/>
    <property type="molecule type" value="Genomic_DNA"/>
</dbReference>
<evidence type="ECO:0000259" key="10">
    <source>
        <dbReference type="Pfam" id="PF01636"/>
    </source>
</evidence>
<gene>
    <name evidence="8" type="primary">thrB</name>
    <name evidence="11" type="ORF">EIP75_15320</name>
</gene>
<keyword evidence="2 8" id="KW-0808">Transferase</keyword>
<dbReference type="Gene3D" id="3.90.1200.10">
    <property type="match status" value="1"/>
</dbReference>
<evidence type="ECO:0000256" key="6">
    <source>
        <dbReference type="ARBA" id="ARBA00022840"/>
    </source>
</evidence>
<dbReference type="GO" id="GO:0005524">
    <property type="term" value="F:ATP binding"/>
    <property type="evidence" value="ECO:0007669"/>
    <property type="project" value="UniProtKB-KW"/>
</dbReference>
<dbReference type="InterPro" id="IPR050249">
    <property type="entry name" value="Pseudomonas-type_ThrB"/>
</dbReference>
<dbReference type="InterPro" id="IPR005280">
    <property type="entry name" value="Homoserine_kinase_II"/>
</dbReference>
<dbReference type="InterPro" id="IPR002575">
    <property type="entry name" value="Aminoglycoside_PTrfase"/>
</dbReference>
<dbReference type="InterPro" id="IPR011009">
    <property type="entry name" value="Kinase-like_dom_sf"/>
</dbReference>
<evidence type="ECO:0000256" key="1">
    <source>
        <dbReference type="ARBA" id="ARBA00022605"/>
    </source>
</evidence>
<keyword evidence="4 8" id="KW-0547">Nucleotide-binding</keyword>
<organism evidence="11 12">
    <name type="scientific">Aquabacterium soli</name>
    <dbReference type="NCBI Taxonomy" id="2493092"/>
    <lineage>
        <taxon>Bacteria</taxon>
        <taxon>Pseudomonadati</taxon>
        <taxon>Pseudomonadota</taxon>
        <taxon>Betaproteobacteria</taxon>
        <taxon>Burkholderiales</taxon>
        <taxon>Aquabacterium</taxon>
    </lineage>
</organism>
<feature type="domain" description="Aminoglycoside phosphotransferase" evidence="10">
    <location>
        <begin position="27"/>
        <end position="251"/>
    </location>
</feature>